<dbReference type="Gene3D" id="1.25.40.10">
    <property type="entry name" value="Tetratricopeptide repeat domain"/>
    <property type="match status" value="1"/>
</dbReference>
<keyword evidence="4" id="KW-1185">Reference proteome</keyword>
<dbReference type="InterPro" id="IPR056412">
    <property type="entry name" value="Ig_CycH"/>
</dbReference>
<dbReference type="Proteomes" id="UP000595663">
    <property type="component" value="Chromosome"/>
</dbReference>
<protein>
    <submittedName>
        <fullName evidence="3">Cytochrome c-type biogenesis protein CcmH</fullName>
    </submittedName>
</protein>
<evidence type="ECO:0000259" key="2">
    <source>
        <dbReference type="Pfam" id="PF23892"/>
    </source>
</evidence>
<organism evidence="3 4">
    <name type="scientific">Amphritea japonica ATCC BAA-1530</name>
    <dbReference type="NCBI Taxonomy" id="1278309"/>
    <lineage>
        <taxon>Bacteria</taxon>
        <taxon>Pseudomonadati</taxon>
        <taxon>Pseudomonadota</taxon>
        <taxon>Gammaproteobacteria</taxon>
        <taxon>Oceanospirillales</taxon>
        <taxon>Oceanospirillaceae</taxon>
        <taxon>Amphritea</taxon>
    </lineage>
</organism>
<name>A0A7R6STL5_9GAMM</name>
<evidence type="ECO:0000313" key="3">
    <source>
        <dbReference type="EMBL" id="BBB26747.1"/>
    </source>
</evidence>
<feature type="chain" id="PRO_5032444455" evidence="1">
    <location>
        <begin position="20"/>
        <end position="276"/>
    </location>
</feature>
<feature type="signal peptide" evidence="1">
    <location>
        <begin position="1"/>
        <end position="19"/>
    </location>
</feature>
<gene>
    <name evidence="3" type="ORF">AMJAP_2156</name>
</gene>
<dbReference type="InterPro" id="IPR011990">
    <property type="entry name" value="TPR-like_helical_dom_sf"/>
</dbReference>
<evidence type="ECO:0000313" key="4">
    <source>
        <dbReference type="Proteomes" id="UP000595663"/>
    </source>
</evidence>
<dbReference type="EMBL" id="AP014545">
    <property type="protein sequence ID" value="BBB26747.1"/>
    <property type="molecule type" value="Genomic_DNA"/>
</dbReference>
<dbReference type="KEGG" id="ajp:AMJAP_2156"/>
<evidence type="ECO:0000256" key="1">
    <source>
        <dbReference type="SAM" id="SignalP"/>
    </source>
</evidence>
<dbReference type="SUPFAM" id="SSF48452">
    <property type="entry name" value="TPR-like"/>
    <property type="match status" value="1"/>
</dbReference>
<keyword evidence="1" id="KW-0732">Signal</keyword>
<dbReference type="OrthoDB" id="9776053at2"/>
<dbReference type="RefSeq" id="WP_019620464.1">
    <property type="nucleotide sequence ID" value="NZ_AP014545.1"/>
</dbReference>
<sequence>MTRNTLFTAVALATGLVTAAFLLQGGNSTQSGEYLASTTQSSNTSLMAAEAADNNQLQAGPLDQMAQKLKDRLQNEPDDMEGWVLLGRTYQYMKDQSAADQAYAKATALGLTPARLKEVRSGMSVTQKAPPKRVFPEPKTSRNLTAVMIDQALKDGPDTQQISVSGEIKITPLLAEQLAGKNATLFIFARADKGPPMPLAAIRKTPATLPLNFTLSDSNAVIPDRKLSSSNAVIIGARISFNDSATASKGDLEGFSQIVDPASDDKVTIEINQVRQ</sequence>
<reference evidence="3 4" key="1">
    <citation type="journal article" date="2008" name="Int. J. Syst. Evol. Microbiol.">
        <title>Amphritea japonica sp. nov. and Amphritea balenae sp. nov., isolated from the sediment adjacent to sperm whale carcasses off Kagoshima, Japan.</title>
        <authorList>
            <person name="Miyazaki M."/>
            <person name="Nogi Y."/>
            <person name="Fujiwara Y."/>
            <person name="Kawato M."/>
            <person name="Nagahama T."/>
            <person name="Kubokawa K."/>
            <person name="Horikoshi K."/>
        </authorList>
    </citation>
    <scope>NUCLEOTIDE SEQUENCE [LARGE SCALE GENOMIC DNA]</scope>
    <source>
        <strain evidence="3 4">ATCC BAA-1530</strain>
    </source>
</reference>
<accession>A0A7R6STL5</accession>
<proteinExistence type="predicted"/>
<feature type="domain" description="Cytochrome c-type biogenesis protein H Ig-like" evidence="2">
    <location>
        <begin position="166"/>
        <end position="272"/>
    </location>
</feature>
<dbReference type="Pfam" id="PF23892">
    <property type="entry name" value="Ig_CycH"/>
    <property type="match status" value="1"/>
</dbReference>
<dbReference type="AlphaFoldDB" id="A0A7R6STL5"/>